<sequence>MQVKFFKQISDAAAGEAQISAICFSPNGQKLAMCIDRVIQLYDDTGELRDRFATKPIDSKYGRQSYVVTGMDFSPDNTQLAVAQSDNIVFVYKLGMDWGEKKSIVAKFVQSAHVTSLIWLPDGQIIFGLADGKLRSGNVKKNKSHTLFTAEQYTVALTANVSRKAILSGHADGSICRFIIEDEGTGDKSGLVVRHSCPPCALVWSAHGILVGGCDRRVVVYSKDGKILQQFDYSREPLEREFSSGICNPTGQECVFGSYDHVRLYSYQPRKGMFEEAPMKEIKNMYTVTAMSWRSDGARFAVSNLTGGTFLFNCSLKKSSMKGKYAINFVSLSQVLIENKSTGKRTDLVSRNGFEISDVKIMGRDRYAVGYTTHSLILVDLEDEKRKCEVHWQSSGDEKFSFENENVCMIFANGELTLIEYAPSGRHADNILCTVRTEFLSPNLISVRVEERNLRGNKKMAYLLDSRTIAIVDLMSTSGAAVIDQVNHDANINWLALNETSRYLLFRDKNLKLYLYNLQTRTKTCILSFCIYAQWIPDSDVVVGQSQDNLSVWYNIEHPESCDMKPIKGDVTEISKDPSTNRTYVRLNDNGVQSSIELDSNKIEFNTAINDEDFRRAVAYLDATDSSDETSNALWETLARLAYEKQEYTVAEQAYTATRQMAKARFLHSINQLAREKSNSYDHYEVRAKLAIFERQLKTAESIYLENGDVDKAIDMYRTMHHWDEAISVADRKRHPQADELRSTYYKWLIDTKQIARAAEWKLKQHEEEEAIALYMQANLPSRSAHILMQSSQLMRDSDLITRVAISLVRANMYELAGDLYEHVQEFSKALNCYEAGKCFRKAVKLARRTAPQNVVTLESKWGDDLAEQMQYSEAVNHYIEAGENMKAINAAIQGRQWARALEILEQQRDENDPEIAKHYKQLAQHFAHIQEYDKAEICYLKAQCPGECVEMYNRAAKWEQAFRLAKQYMNKDEVTKLYSNQAKELEAKGRYKEAEKLYITINDNAAAILMYKRTKNYDALIRLVRQYYPDKLKDTEITIAKELEQEKRYKEAEIHYVQAGDWKSAANMYRLLDSWEDAYRIARQHGGPVPSQQVAFFWAKKLGGDAGVKLLNKLGHAEQALDLACEQHAYEFAFDIARLLLKDKLPEVHYKYALHLEDERRYAEAEAEFLKAKKPRDAVLMYVQIKDWDRAQRIAQANDKALLNDVLIGQAKQAFHNNDFPKAESYLLQAQRPDLAIQLYCDNGSDEDALRVCQEYLPNKLDELKENIARKKGMPKSDDKRPTTAYKNDNSILEQAARCESQGEYQRAVDLYLRLLPQQDIPKETLMKSYLKASDLARKFLPENKAQHVIRTIGPRLVQLGNPNQAAEQYLLVELYKEAVEAFIAGRQWEKAKKLALEVDPQLAKYVDELYMKHLKDSGNAKEMRNLDVGAALDLFVERNQWEECFAEAQKQSPLVLHAYLAKYAAQMIQANRAELVASVYKKYGAIAIPQNLKIYKALFYRMSRIDSLKHDNYPKWADIRDVLHDVFENMNSSMSGEAGGIQKEIEEQRPTFEILLWISHMNAMRAACSEHEQLDNITAKLSISLLRHSDILPVDRAFYEAGIMCRKVNWNEMSMMFLNRYLDVVDAIEEHNPDMLATSDFVETDIPYEIELPDEPTLPPEQHEKVKEHVLTLAMKQAIKPALRRDSRNCIEFSLINPETNERASPCLITGYPVLDDRVVFDRFNLMANKEDWNKFVLSAKSIRRESLQDCLKFLAKWTGAQPNVSL</sequence>
<keyword evidence="5" id="KW-0802">TPR repeat</keyword>
<feature type="domain" description="IFT80/172/WDR35 TPR" evidence="8">
    <location>
        <begin position="634"/>
        <end position="734"/>
    </location>
</feature>
<dbReference type="GO" id="GO:0036064">
    <property type="term" value="C:ciliary basal body"/>
    <property type="evidence" value="ECO:0007669"/>
    <property type="project" value="TreeGrafter"/>
</dbReference>
<dbReference type="PANTHER" id="PTHR15722:SF2">
    <property type="entry name" value="INTRAFLAGELLAR TRANSPORT PROTEIN 172 HOMOLOG"/>
    <property type="match status" value="1"/>
</dbReference>
<dbReference type="PANTHER" id="PTHR15722">
    <property type="entry name" value="IFT140/172-RELATED"/>
    <property type="match status" value="1"/>
</dbReference>
<dbReference type="FunFam" id="1.25.40.470:FF:000013">
    <property type="entry name" value="intraflagellar transport protein 172 homolog"/>
    <property type="match status" value="1"/>
</dbReference>
<evidence type="ECO:0000259" key="9">
    <source>
        <dbReference type="Pfam" id="PF24762"/>
    </source>
</evidence>
<dbReference type="OrthoDB" id="2186662at2759"/>
<dbReference type="Gene3D" id="2.130.10.10">
    <property type="entry name" value="YVTN repeat-like/Quinoprotein amine dehydrogenase"/>
    <property type="match status" value="2"/>
</dbReference>
<organism evidence="10 11">
    <name type="scientific">Adineta ricciae</name>
    <name type="common">Rotifer</name>
    <dbReference type="NCBI Taxonomy" id="249248"/>
    <lineage>
        <taxon>Eukaryota</taxon>
        <taxon>Metazoa</taxon>
        <taxon>Spiralia</taxon>
        <taxon>Gnathifera</taxon>
        <taxon>Rotifera</taxon>
        <taxon>Eurotatoria</taxon>
        <taxon>Bdelloidea</taxon>
        <taxon>Adinetida</taxon>
        <taxon>Adinetidae</taxon>
        <taxon>Adineta</taxon>
    </lineage>
</organism>
<dbReference type="InterPro" id="IPR056168">
    <property type="entry name" value="TPR_IF140/IFT172/WDR19"/>
</dbReference>
<gene>
    <name evidence="10" type="ORF">EDS130_LOCUS23628</name>
</gene>
<reference evidence="10" key="1">
    <citation type="submission" date="2021-02" db="EMBL/GenBank/DDBJ databases">
        <authorList>
            <person name="Nowell W R."/>
        </authorList>
    </citation>
    <scope>NUCLEOTIDE SEQUENCE</scope>
</reference>
<dbReference type="Pfam" id="PF00400">
    <property type="entry name" value="WD40"/>
    <property type="match status" value="1"/>
</dbReference>
<keyword evidence="4" id="KW-0677">Repeat</keyword>
<dbReference type="SUPFAM" id="SSF48452">
    <property type="entry name" value="TPR-like"/>
    <property type="match status" value="1"/>
</dbReference>
<protein>
    <submittedName>
        <fullName evidence="10">Uncharacterized protein</fullName>
    </submittedName>
</protein>
<evidence type="ECO:0000256" key="7">
    <source>
        <dbReference type="ARBA" id="ARBA00023273"/>
    </source>
</evidence>
<evidence type="ECO:0000313" key="10">
    <source>
        <dbReference type="EMBL" id="CAF1169918.1"/>
    </source>
</evidence>
<dbReference type="GO" id="GO:0005930">
    <property type="term" value="C:axoneme"/>
    <property type="evidence" value="ECO:0007669"/>
    <property type="project" value="TreeGrafter"/>
</dbReference>
<dbReference type="EMBL" id="CAJNOJ010000130">
    <property type="protein sequence ID" value="CAF1169918.1"/>
    <property type="molecule type" value="Genomic_DNA"/>
</dbReference>
<dbReference type="InterPro" id="IPR015943">
    <property type="entry name" value="WD40/YVTN_repeat-like_dom_sf"/>
</dbReference>
<dbReference type="Gene3D" id="1.25.40.470">
    <property type="match status" value="3"/>
</dbReference>
<dbReference type="InterPro" id="IPR011990">
    <property type="entry name" value="TPR-like_helical_dom_sf"/>
</dbReference>
<name>A0A814UBH4_ADIRI</name>
<dbReference type="SMART" id="SM00320">
    <property type="entry name" value="WD40"/>
    <property type="match status" value="5"/>
</dbReference>
<feature type="domain" description="IF140/IFT172/WDR19 TPR" evidence="9">
    <location>
        <begin position="934"/>
        <end position="1339"/>
    </location>
</feature>
<keyword evidence="3" id="KW-0853">WD repeat</keyword>
<keyword evidence="2" id="KW-0217">Developmental protein</keyword>
<dbReference type="InterPro" id="IPR001680">
    <property type="entry name" value="WD40_rpt"/>
</dbReference>
<evidence type="ECO:0000256" key="6">
    <source>
        <dbReference type="ARBA" id="ARBA00023069"/>
    </source>
</evidence>
<evidence type="ECO:0000256" key="5">
    <source>
        <dbReference type="ARBA" id="ARBA00022803"/>
    </source>
</evidence>
<evidence type="ECO:0000256" key="3">
    <source>
        <dbReference type="ARBA" id="ARBA00022574"/>
    </source>
</evidence>
<dbReference type="Pfam" id="PF24762">
    <property type="entry name" value="TPR_IF140-IFT172"/>
    <property type="match status" value="1"/>
</dbReference>
<dbReference type="GO" id="GO:0030992">
    <property type="term" value="C:intraciliary transport particle B"/>
    <property type="evidence" value="ECO:0007669"/>
    <property type="project" value="TreeGrafter"/>
</dbReference>
<dbReference type="Pfam" id="PF23387">
    <property type="entry name" value="TPR_IFT80_172"/>
    <property type="match status" value="1"/>
</dbReference>
<comment type="caution">
    <text evidence="10">The sequence shown here is derived from an EMBL/GenBank/DDBJ whole genome shotgun (WGS) entry which is preliminary data.</text>
</comment>
<dbReference type="GO" id="GO:0042073">
    <property type="term" value="P:intraciliary transport"/>
    <property type="evidence" value="ECO:0007669"/>
    <property type="project" value="TreeGrafter"/>
</dbReference>
<proteinExistence type="predicted"/>
<keyword evidence="7" id="KW-0966">Cell projection</keyword>
<dbReference type="InterPro" id="IPR056157">
    <property type="entry name" value="TPR_IFT80_172_dom"/>
</dbReference>
<dbReference type="Proteomes" id="UP000663852">
    <property type="component" value="Unassembled WGS sequence"/>
</dbReference>
<evidence type="ECO:0000256" key="2">
    <source>
        <dbReference type="ARBA" id="ARBA00022473"/>
    </source>
</evidence>
<dbReference type="SUPFAM" id="SSF82171">
    <property type="entry name" value="DPP6 N-terminal domain-like"/>
    <property type="match status" value="1"/>
</dbReference>
<evidence type="ECO:0000256" key="4">
    <source>
        <dbReference type="ARBA" id="ARBA00022737"/>
    </source>
</evidence>
<evidence type="ECO:0000313" key="11">
    <source>
        <dbReference type="Proteomes" id="UP000663852"/>
    </source>
</evidence>
<comment type="subcellular location">
    <subcellularLocation>
        <location evidence="1">Cell projection</location>
        <location evidence="1">Cilium</location>
    </subcellularLocation>
</comment>
<evidence type="ECO:0000256" key="1">
    <source>
        <dbReference type="ARBA" id="ARBA00004138"/>
    </source>
</evidence>
<keyword evidence="6" id="KW-0969">Cilium</keyword>
<evidence type="ECO:0000259" key="8">
    <source>
        <dbReference type="Pfam" id="PF23387"/>
    </source>
</evidence>
<accession>A0A814UBH4</accession>